<comment type="caution">
    <text evidence="1">The sequence shown here is derived from an EMBL/GenBank/DDBJ whole genome shotgun (WGS) entry which is preliminary data.</text>
</comment>
<dbReference type="PROSITE" id="PS51318">
    <property type="entry name" value="TAT"/>
    <property type="match status" value="1"/>
</dbReference>
<organism evidence="1 2">
    <name type="scientific">Sphingosinicella rhizophila</name>
    <dbReference type="NCBI Taxonomy" id="3050082"/>
    <lineage>
        <taxon>Bacteria</taxon>
        <taxon>Pseudomonadati</taxon>
        <taxon>Pseudomonadota</taxon>
        <taxon>Alphaproteobacteria</taxon>
        <taxon>Sphingomonadales</taxon>
        <taxon>Sphingosinicellaceae</taxon>
        <taxon>Sphingosinicella</taxon>
    </lineage>
</organism>
<evidence type="ECO:0000313" key="2">
    <source>
        <dbReference type="Proteomes" id="UP001259572"/>
    </source>
</evidence>
<dbReference type="RefSeq" id="WP_315724696.1">
    <property type="nucleotide sequence ID" value="NZ_JAVUPU010000003.1"/>
</dbReference>
<protein>
    <recommendedName>
        <fullName evidence="3">Twin-arginine translocation pathway signal</fullName>
    </recommendedName>
</protein>
<keyword evidence="2" id="KW-1185">Reference proteome</keyword>
<proteinExistence type="predicted"/>
<sequence length="125" mass="13630">MAEATTTRRALMGAIATLPAAIAFDPPSAALATSTNQWDSALADYRAKRLYCDNLPYGHPNEDDAVDAYCAAMDILIEEVPAPTPEAWKLKVELALERYEGFELSERCGRAIIADGLRLMGREAL</sequence>
<evidence type="ECO:0008006" key="3">
    <source>
        <dbReference type="Google" id="ProtNLM"/>
    </source>
</evidence>
<dbReference type="EMBL" id="JAVUPU010000003">
    <property type="protein sequence ID" value="MDT9598541.1"/>
    <property type="molecule type" value="Genomic_DNA"/>
</dbReference>
<dbReference type="InterPro" id="IPR006311">
    <property type="entry name" value="TAT_signal"/>
</dbReference>
<evidence type="ECO:0000313" key="1">
    <source>
        <dbReference type="EMBL" id="MDT9598541.1"/>
    </source>
</evidence>
<name>A0ABU3Q564_9SPHN</name>
<reference evidence="1 2" key="1">
    <citation type="submission" date="2023-05" db="EMBL/GenBank/DDBJ databases">
        <authorList>
            <person name="Guo Y."/>
        </authorList>
    </citation>
    <scope>NUCLEOTIDE SEQUENCE [LARGE SCALE GENOMIC DNA]</scope>
    <source>
        <strain evidence="1 2">GR2756</strain>
    </source>
</reference>
<dbReference type="Proteomes" id="UP001259572">
    <property type="component" value="Unassembled WGS sequence"/>
</dbReference>
<gene>
    <name evidence="1" type="ORF">RQX22_06210</name>
</gene>
<accession>A0ABU3Q564</accession>